<proteinExistence type="inferred from homology"/>
<evidence type="ECO:0000256" key="6">
    <source>
        <dbReference type="ARBA" id="ARBA00022918"/>
    </source>
</evidence>
<comment type="caution">
    <text evidence="11">The sequence shown here is derived from an EMBL/GenBank/DDBJ whole genome shotgun (WGS) entry which is preliminary data.</text>
</comment>
<evidence type="ECO:0000256" key="5">
    <source>
        <dbReference type="ARBA" id="ARBA00022842"/>
    </source>
</evidence>
<dbReference type="Gene3D" id="3.30.70.270">
    <property type="match status" value="1"/>
</dbReference>
<dbReference type="InterPro" id="IPR013597">
    <property type="entry name" value="Mat_intron_G2"/>
</dbReference>
<protein>
    <recommendedName>
        <fullName evidence="1">RNA-directed DNA polymerase</fullName>
        <ecNumber evidence="1">2.7.7.49</ecNumber>
    </recommendedName>
</protein>
<dbReference type="InterPro" id="IPR000123">
    <property type="entry name" value="Reverse_transcriptase_msDNA"/>
</dbReference>
<dbReference type="PRINTS" id="PR00866">
    <property type="entry name" value="RNADNAPOLMS"/>
</dbReference>
<dbReference type="GO" id="GO:0046872">
    <property type="term" value="F:metal ion binding"/>
    <property type="evidence" value="ECO:0007669"/>
    <property type="project" value="UniProtKB-KW"/>
</dbReference>
<evidence type="ECO:0000259" key="10">
    <source>
        <dbReference type="PROSITE" id="PS50878"/>
    </source>
</evidence>
<keyword evidence="2" id="KW-0808">Transferase</keyword>
<feature type="domain" description="Reverse transcriptase" evidence="10">
    <location>
        <begin position="47"/>
        <end position="273"/>
    </location>
</feature>
<evidence type="ECO:0000256" key="8">
    <source>
        <dbReference type="ARBA" id="ARBA00034120"/>
    </source>
</evidence>
<dbReference type="EC" id="2.7.7.49" evidence="1"/>
<organism evidence="11 12">
    <name type="scientific">Rossellomorea vietnamensis</name>
    <dbReference type="NCBI Taxonomy" id="218284"/>
    <lineage>
        <taxon>Bacteria</taxon>
        <taxon>Bacillati</taxon>
        <taxon>Bacillota</taxon>
        <taxon>Bacilli</taxon>
        <taxon>Bacillales</taxon>
        <taxon>Bacillaceae</taxon>
        <taxon>Rossellomorea</taxon>
    </lineage>
</organism>
<dbReference type="GO" id="GO:0051607">
    <property type="term" value="P:defense response to virus"/>
    <property type="evidence" value="ECO:0007669"/>
    <property type="project" value="UniProtKB-KW"/>
</dbReference>
<evidence type="ECO:0000313" key="11">
    <source>
        <dbReference type="EMBL" id="KPL57593.1"/>
    </source>
</evidence>
<evidence type="ECO:0000256" key="4">
    <source>
        <dbReference type="ARBA" id="ARBA00022723"/>
    </source>
</evidence>
<keyword evidence="6" id="KW-0695">RNA-directed DNA polymerase</keyword>
<dbReference type="EMBL" id="LIXZ01000045">
    <property type="protein sequence ID" value="KPL57593.1"/>
    <property type="molecule type" value="Genomic_DNA"/>
</dbReference>
<dbReference type="PATRIC" id="fig|218284.4.peg.3445"/>
<dbReference type="PROSITE" id="PS50878">
    <property type="entry name" value="RT_POL"/>
    <property type="match status" value="1"/>
</dbReference>
<dbReference type="eggNOG" id="COG3344">
    <property type="taxonomic scope" value="Bacteria"/>
</dbReference>
<dbReference type="AlphaFoldDB" id="A0A0P6WMZ8"/>
<dbReference type="PANTHER" id="PTHR34047:SF8">
    <property type="entry name" value="PROTEIN YKFC"/>
    <property type="match status" value="1"/>
</dbReference>
<comment type="similarity">
    <text evidence="8">Belongs to the bacterial reverse transcriptase family.</text>
</comment>
<keyword evidence="7" id="KW-0051">Antiviral defense</keyword>
<comment type="catalytic activity">
    <reaction evidence="9">
        <text>DNA(n) + a 2'-deoxyribonucleoside 5'-triphosphate = DNA(n+1) + diphosphate</text>
        <dbReference type="Rhea" id="RHEA:22508"/>
        <dbReference type="Rhea" id="RHEA-COMP:17339"/>
        <dbReference type="Rhea" id="RHEA-COMP:17340"/>
        <dbReference type="ChEBI" id="CHEBI:33019"/>
        <dbReference type="ChEBI" id="CHEBI:61560"/>
        <dbReference type="ChEBI" id="CHEBI:173112"/>
        <dbReference type="EC" id="2.7.7.49"/>
    </reaction>
</comment>
<dbReference type="Proteomes" id="UP000050398">
    <property type="component" value="Unassembled WGS sequence"/>
</dbReference>
<dbReference type="CDD" id="cd01651">
    <property type="entry name" value="RT_G2_intron"/>
    <property type="match status" value="1"/>
</dbReference>
<reference evidence="11 12" key="1">
    <citation type="submission" date="2015-08" db="EMBL/GenBank/DDBJ databases">
        <title>Draft Genome Sequence of Bacillus vietnamensis UCD-SED5.</title>
        <authorList>
            <person name="Lee R.D."/>
            <person name="Jospin G."/>
            <person name="Lang J.M."/>
            <person name="Coil D.A."/>
            <person name="Eisen J.A."/>
        </authorList>
    </citation>
    <scope>NUCLEOTIDE SEQUENCE [LARGE SCALE GENOMIC DNA]</scope>
    <source>
        <strain evidence="11 12">UCD-SED5</strain>
    </source>
</reference>
<dbReference type="InterPro" id="IPR051083">
    <property type="entry name" value="GrpII_Intron_Splice-Mob/Def"/>
</dbReference>
<evidence type="ECO:0000256" key="3">
    <source>
        <dbReference type="ARBA" id="ARBA00022695"/>
    </source>
</evidence>
<dbReference type="Pfam" id="PF08388">
    <property type="entry name" value="GIIM"/>
    <property type="match status" value="1"/>
</dbReference>
<evidence type="ECO:0000256" key="9">
    <source>
        <dbReference type="ARBA" id="ARBA00048173"/>
    </source>
</evidence>
<dbReference type="OrthoDB" id="9793236at2"/>
<dbReference type="InterPro" id="IPR030931">
    <property type="entry name" value="Group_II_RT_mat"/>
</dbReference>
<dbReference type="InterPro" id="IPR043128">
    <property type="entry name" value="Rev_trsase/Diguanyl_cyclase"/>
</dbReference>
<evidence type="ECO:0000256" key="7">
    <source>
        <dbReference type="ARBA" id="ARBA00023118"/>
    </source>
</evidence>
<accession>A0A0P6WMZ8</accession>
<evidence type="ECO:0000256" key="1">
    <source>
        <dbReference type="ARBA" id="ARBA00012493"/>
    </source>
</evidence>
<dbReference type="SUPFAM" id="SSF56672">
    <property type="entry name" value="DNA/RNA polymerases"/>
    <property type="match status" value="1"/>
</dbReference>
<dbReference type="GO" id="GO:0003723">
    <property type="term" value="F:RNA binding"/>
    <property type="evidence" value="ECO:0007669"/>
    <property type="project" value="InterPro"/>
</dbReference>
<dbReference type="PANTHER" id="PTHR34047">
    <property type="entry name" value="NUCLEAR INTRON MATURASE 1, MITOCHONDRIAL-RELATED"/>
    <property type="match status" value="1"/>
</dbReference>
<keyword evidence="3" id="KW-0548">Nucleotidyltransferase</keyword>
<dbReference type="InterPro" id="IPR043502">
    <property type="entry name" value="DNA/RNA_pol_sf"/>
</dbReference>
<dbReference type="GO" id="GO:0003964">
    <property type="term" value="F:RNA-directed DNA polymerase activity"/>
    <property type="evidence" value="ECO:0007669"/>
    <property type="project" value="UniProtKB-KW"/>
</dbReference>
<dbReference type="InterPro" id="IPR000477">
    <property type="entry name" value="RT_dom"/>
</dbReference>
<dbReference type="RefSeq" id="WP_060675130.1">
    <property type="nucleotide sequence ID" value="NZ_LIXZ01000045.1"/>
</dbReference>
<dbReference type="Pfam" id="PF00078">
    <property type="entry name" value="RVT_1"/>
    <property type="match status" value="1"/>
</dbReference>
<keyword evidence="4" id="KW-0479">Metal-binding</keyword>
<gene>
    <name evidence="11" type="ORF">AM506_21550</name>
</gene>
<evidence type="ECO:0000313" key="12">
    <source>
        <dbReference type="Proteomes" id="UP000050398"/>
    </source>
</evidence>
<name>A0A0P6WMZ8_9BACI</name>
<evidence type="ECO:0000256" key="2">
    <source>
        <dbReference type="ARBA" id="ARBA00022679"/>
    </source>
</evidence>
<dbReference type="NCBIfam" id="TIGR04416">
    <property type="entry name" value="group_II_RT_mat"/>
    <property type="match status" value="1"/>
</dbReference>
<sequence length="420" mass="48839">MLTNMILSKPNMLEALKRVERNKGSHGVDLMPVQNLRSHIMHEWQSIRKNLLGGTYKPDPVRRIEIPKPDGGVRLLGIPTVTDRMIQQSIAQILSQIYDPTFSDHSYGFRPNRSAHDAVRKAKTYIQEGYRWVIDIDLEKFFDRVNHDKVMGLLAKKIKDKALLKLIRSYLNAGIMIEGVKVKSEEGTPQGGPLSPLLSNIILNELDQELEKRGLRFIRYADDCNIYVRSPKAGNRVMNSVTTFLEKKLKLKVNRKKSAVDRPWRRTFLGFSFTSNLKPKVRVASKSIKRLKQKIRSLTSRSSGWSMEGRIRKLNQYLMGWIGYFQLADTPSFLKHLDAWIRRRLRMCLWKQWKLPKTKVRNLIALGVPKWKAYEWGNTRKGYWRIAQSPILHKTLGNSFWNRQGLLSLIVRYESLRQSS</sequence>
<keyword evidence="5" id="KW-0460">Magnesium</keyword>